<organism evidence="2 3">
    <name type="scientific">Dryococelus australis</name>
    <dbReference type="NCBI Taxonomy" id="614101"/>
    <lineage>
        <taxon>Eukaryota</taxon>
        <taxon>Metazoa</taxon>
        <taxon>Ecdysozoa</taxon>
        <taxon>Arthropoda</taxon>
        <taxon>Hexapoda</taxon>
        <taxon>Insecta</taxon>
        <taxon>Pterygota</taxon>
        <taxon>Neoptera</taxon>
        <taxon>Polyneoptera</taxon>
        <taxon>Phasmatodea</taxon>
        <taxon>Verophasmatodea</taxon>
        <taxon>Anareolatae</taxon>
        <taxon>Phasmatidae</taxon>
        <taxon>Eurycanthinae</taxon>
        <taxon>Dryococelus</taxon>
    </lineage>
</organism>
<name>A0ABQ9HYZ1_9NEOP</name>
<accession>A0ABQ9HYZ1</accession>
<evidence type="ECO:0000259" key="1">
    <source>
        <dbReference type="Pfam" id="PF03184"/>
    </source>
</evidence>
<dbReference type="InterPro" id="IPR004875">
    <property type="entry name" value="DDE_SF_endonuclease_dom"/>
</dbReference>
<evidence type="ECO:0000313" key="3">
    <source>
        <dbReference type="Proteomes" id="UP001159363"/>
    </source>
</evidence>
<comment type="caution">
    <text evidence="2">The sequence shown here is derived from an EMBL/GenBank/DDBJ whole genome shotgun (WGS) entry which is preliminary data.</text>
</comment>
<protein>
    <recommendedName>
        <fullName evidence="1">DDE-1 domain-containing protein</fullName>
    </recommendedName>
</protein>
<reference evidence="2 3" key="1">
    <citation type="submission" date="2023-02" db="EMBL/GenBank/DDBJ databases">
        <title>LHISI_Scaffold_Assembly.</title>
        <authorList>
            <person name="Stuart O.P."/>
            <person name="Cleave R."/>
            <person name="Magrath M.J.L."/>
            <person name="Mikheyev A.S."/>
        </authorList>
    </citation>
    <scope>NUCLEOTIDE SEQUENCE [LARGE SCALE GENOMIC DNA]</scope>
    <source>
        <strain evidence="2">Daus_M_001</strain>
        <tissue evidence="2">Leg muscle</tissue>
    </source>
</reference>
<keyword evidence="3" id="KW-1185">Reference proteome</keyword>
<dbReference type="EMBL" id="JARBHB010000003">
    <property type="protein sequence ID" value="KAJ8888983.1"/>
    <property type="molecule type" value="Genomic_DNA"/>
</dbReference>
<dbReference type="Proteomes" id="UP001159363">
    <property type="component" value="Chromosome 3"/>
</dbReference>
<sequence length="327" mass="36793">MVLNRKRTTYMPIAAFTEDDMIAAVELVCAGRSLRDAAKEKNGHTQHVLLYRLLYCCRYVKKKKENPETDVHMRPKYDCRRVFSDEGEGHLVTYLLECAKMCCGLDTIESSLEYEMAMRNGIEVPENWKNKIWLESIATAFNKRNVGLFFDNLETILKLDPSLSFSDGQNPKNTFAPKGVKQLNKAISGEKGTLVTTCCLWSSIAISHVHFKEHMLKGAPPGTLGLAAQSGWMNSELFAIVTQHFVKVSHSSKENPSLLILDNHESHLSIIGLDIAKYNGVTVLTIPPHCSNRMQPLDISVFGSFQMHYNAAIESWMLHQPGYPLTT</sequence>
<gene>
    <name evidence="2" type="ORF">PR048_008477</name>
</gene>
<feature type="domain" description="DDE-1" evidence="1">
    <location>
        <begin position="229"/>
        <end position="320"/>
    </location>
</feature>
<dbReference type="PANTHER" id="PTHR19303">
    <property type="entry name" value="TRANSPOSON"/>
    <property type="match status" value="1"/>
</dbReference>
<dbReference type="PANTHER" id="PTHR19303:SF71">
    <property type="entry name" value="ZINC FINGER PHD-TYPE DOMAIN-CONTAINING PROTEIN"/>
    <property type="match status" value="1"/>
</dbReference>
<dbReference type="InterPro" id="IPR050863">
    <property type="entry name" value="CenT-Element_Derived"/>
</dbReference>
<evidence type="ECO:0000313" key="2">
    <source>
        <dbReference type="EMBL" id="KAJ8888983.1"/>
    </source>
</evidence>
<proteinExistence type="predicted"/>
<dbReference type="Pfam" id="PF03184">
    <property type="entry name" value="DDE_1"/>
    <property type="match status" value="1"/>
</dbReference>